<sequence length="180" mass="20685">MSAEWRYRLKKAAKNPQITDNKCRGCMIRNNSKIMPEEQKQAMIQRLRAAHPERFVERKVTIVDESEEEDEAEDEEVDEIEEDEIEADEIEADEIEGEEDIVSHQNANTKQHEMQQLNKRNEENPEGAPSGELVSTDKSTNSEAGGSMAVENSIADRVKKRRAVEASQGAKRPRYEEYDY</sequence>
<feature type="region of interest" description="Disordered" evidence="1">
    <location>
        <begin position="58"/>
        <end position="180"/>
    </location>
</feature>
<comment type="caution">
    <text evidence="2">The sequence shown here is derived from an EMBL/GenBank/DDBJ whole genome shotgun (WGS) entry which is preliminary data.</text>
</comment>
<dbReference type="Proteomes" id="UP000663853">
    <property type="component" value="Unassembled WGS sequence"/>
</dbReference>
<evidence type="ECO:0000256" key="1">
    <source>
        <dbReference type="SAM" id="MobiDB-lite"/>
    </source>
</evidence>
<dbReference type="EMBL" id="CAJMXA010001324">
    <property type="protein sequence ID" value="CAE6458128.1"/>
    <property type="molecule type" value="Genomic_DNA"/>
</dbReference>
<dbReference type="AlphaFoldDB" id="A0A8H3BKF0"/>
<protein>
    <submittedName>
        <fullName evidence="2">Uncharacterized protein</fullName>
    </submittedName>
</protein>
<name>A0A8H3BKF0_9AGAM</name>
<organism evidence="2 3">
    <name type="scientific">Rhizoctonia solani</name>
    <dbReference type="NCBI Taxonomy" id="456999"/>
    <lineage>
        <taxon>Eukaryota</taxon>
        <taxon>Fungi</taxon>
        <taxon>Dikarya</taxon>
        <taxon>Basidiomycota</taxon>
        <taxon>Agaricomycotina</taxon>
        <taxon>Agaricomycetes</taxon>
        <taxon>Cantharellales</taxon>
        <taxon>Ceratobasidiaceae</taxon>
        <taxon>Rhizoctonia</taxon>
    </lineage>
</organism>
<evidence type="ECO:0000313" key="3">
    <source>
        <dbReference type="Proteomes" id="UP000663853"/>
    </source>
</evidence>
<gene>
    <name evidence="2" type="ORF">RDB_LOCUS58264</name>
</gene>
<feature type="compositionally biased region" description="Polar residues" evidence="1">
    <location>
        <begin position="103"/>
        <end position="118"/>
    </location>
</feature>
<accession>A0A8H3BKF0</accession>
<feature type="compositionally biased region" description="Acidic residues" evidence="1">
    <location>
        <begin position="64"/>
        <end position="100"/>
    </location>
</feature>
<reference evidence="2" key="1">
    <citation type="submission" date="2021-01" db="EMBL/GenBank/DDBJ databases">
        <authorList>
            <person name="Kaushik A."/>
        </authorList>
    </citation>
    <scope>NUCLEOTIDE SEQUENCE</scope>
    <source>
        <strain evidence="2">AG6-10EEA</strain>
    </source>
</reference>
<evidence type="ECO:0000313" key="2">
    <source>
        <dbReference type="EMBL" id="CAE6458128.1"/>
    </source>
</evidence>
<proteinExistence type="predicted"/>